<dbReference type="GO" id="GO:0030175">
    <property type="term" value="C:filopodium"/>
    <property type="evidence" value="ECO:0007669"/>
    <property type="project" value="TreeGrafter"/>
</dbReference>
<evidence type="ECO:0000256" key="4">
    <source>
        <dbReference type="ARBA" id="ARBA00022553"/>
    </source>
</evidence>
<dbReference type="Gene3D" id="6.10.360.10">
    <property type="match status" value="1"/>
</dbReference>
<gene>
    <name evidence="11" type="ORF">G5714_006782</name>
</gene>
<dbReference type="PANTHER" id="PTHR47137:SF1">
    <property type="entry name" value="ERMIN"/>
    <property type="match status" value="1"/>
</dbReference>
<feature type="compositionally biased region" description="Low complexity" evidence="10">
    <location>
        <begin position="81"/>
        <end position="94"/>
    </location>
</feature>
<protein>
    <recommendedName>
        <fullName evidence="8">Ermin</fullName>
    </recommendedName>
    <alternativeName>
        <fullName evidence="9">Juxtanodin</fullName>
    </alternativeName>
</protein>
<dbReference type="GO" id="GO:0001763">
    <property type="term" value="P:morphogenesis of a branching structure"/>
    <property type="evidence" value="ECO:0007669"/>
    <property type="project" value="TreeGrafter"/>
</dbReference>
<dbReference type="GO" id="GO:0033269">
    <property type="term" value="C:internode region of axon"/>
    <property type="evidence" value="ECO:0007669"/>
    <property type="project" value="TreeGrafter"/>
</dbReference>
<keyword evidence="6" id="KW-0206">Cytoskeleton</keyword>
<dbReference type="GO" id="GO:0031344">
    <property type="term" value="P:regulation of cell projection organization"/>
    <property type="evidence" value="ECO:0007669"/>
    <property type="project" value="TreeGrafter"/>
</dbReference>
<evidence type="ECO:0000256" key="6">
    <source>
        <dbReference type="ARBA" id="ARBA00023212"/>
    </source>
</evidence>
<dbReference type="InterPro" id="IPR008954">
    <property type="entry name" value="Moesin_tail_sf"/>
</dbReference>
<accession>A0A7J6CXB9</accession>
<comment type="subcellular location">
    <subcellularLocation>
        <location evidence="1">Cytoplasm</location>
        <location evidence="1">Cytoskeleton</location>
    </subcellularLocation>
</comment>
<comment type="caution">
    <text evidence="11">The sequence shown here is derived from an EMBL/GenBank/DDBJ whole genome shotgun (WGS) entry which is preliminary data.</text>
</comment>
<dbReference type="Proteomes" id="UP000579812">
    <property type="component" value="Unassembled WGS sequence"/>
</dbReference>
<dbReference type="GO" id="GO:0051015">
    <property type="term" value="F:actin filament binding"/>
    <property type="evidence" value="ECO:0007669"/>
    <property type="project" value="InterPro"/>
</dbReference>
<reference evidence="11 12" key="1">
    <citation type="submission" date="2020-04" db="EMBL/GenBank/DDBJ databases">
        <title>Chromosome-level genome assembly of a cyprinid fish Onychostoma macrolepis by integration of Nanopore Sequencing, Bionano and Hi-C technology.</title>
        <authorList>
            <person name="Wang D."/>
        </authorList>
    </citation>
    <scope>NUCLEOTIDE SEQUENCE [LARGE SCALE GENOMIC DNA]</scope>
    <source>
        <strain evidence="11">SWU-2019</strain>
        <tissue evidence="11">Muscle</tissue>
    </source>
</reference>
<comment type="function">
    <text evidence="7">Plays a role in cytoskeletal rearrangements during the late wrapping and/or compaction phases of myelinogenesis as well as in maintenance and stability of myelin sheath in the adult. May play an important role in late-stage oligodendroglia maturation, myelin/Ranvier node formation during CNS development, and in the maintenance and plasticity of related structures in the mature CNS.</text>
</comment>
<keyword evidence="5" id="KW-0009">Actin-binding</keyword>
<dbReference type="AlphaFoldDB" id="A0A7J6CXB9"/>
<evidence type="ECO:0000256" key="2">
    <source>
        <dbReference type="ARBA" id="ARBA00011216"/>
    </source>
</evidence>
<organism evidence="11 12">
    <name type="scientific">Onychostoma macrolepis</name>
    <dbReference type="NCBI Taxonomy" id="369639"/>
    <lineage>
        <taxon>Eukaryota</taxon>
        <taxon>Metazoa</taxon>
        <taxon>Chordata</taxon>
        <taxon>Craniata</taxon>
        <taxon>Vertebrata</taxon>
        <taxon>Euteleostomi</taxon>
        <taxon>Actinopterygii</taxon>
        <taxon>Neopterygii</taxon>
        <taxon>Teleostei</taxon>
        <taxon>Ostariophysi</taxon>
        <taxon>Cypriniformes</taxon>
        <taxon>Cyprinidae</taxon>
        <taxon>Acrossocheilinae</taxon>
        <taxon>Onychostoma</taxon>
    </lineage>
</organism>
<dbReference type="Pfam" id="PF20491">
    <property type="entry name" value="Ermin"/>
    <property type="match status" value="1"/>
</dbReference>
<feature type="compositionally biased region" description="Acidic residues" evidence="10">
    <location>
        <begin position="127"/>
        <end position="148"/>
    </location>
</feature>
<dbReference type="GO" id="GO:0070062">
    <property type="term" value="C:extracellular exosome"/>
    <property type="evidence" value="ECO:0007669"/>
    <property type="project" value="TreeGrafter"/>
</dbReference>
<dbReference type="GO" id="GO:0005938">
    <property type="term" value="C:cell cortex"/>
    <property type="evidence" value="ECO:0007669"/>
    <property type="project" value="TreeGrafter"/>
</dbReference>
<dbReference type="PANTHER" id="PTHR47137">
    <property type="entry name" value="ERMIN"/>
    <property type="match status" value="1"/>
</dbReference>
<dbReference type="GO" id="GO:0008360">
    <property type="term" value="P:regulation of cell shape"/>
    <property type="evidence" value="ECO:0007669"/>
    <property type="project" value="InterPro"/>
</dbReference>
<feature type="region of interest" description="Disordered" evidence="10">
    <location>
        <begin position="47"/>
        <end position="173"/>
    </location>
</feature>
<feature type="compositionally biased region" description="Polar residues" evidence="10">
    <location>
        <begin position="47"/>
        <end position="65"/>
    </location>
</feature>
<dbReference type="GO" id="GO:0005856">
    <property type="term" value="C:cytoskeleton"/>
    <property type="evidence" value="ECO:0007669"/>
    <property type="project" value="UniProtKB-SubCell"/>
</dbReference>
<proteinExistence type="predicted"/>
<dbReference type="GO" id="GO:0007015">
    <property type="term" value="P:actin filament organization"/>
    <property type="evidence" value="ECO:0007669"/>
    <property type="project" value="InterPro"/>
</dbReference>
<keyword evidence="3" id="KW-0963">Cytoplasm</keyword>
<feature type="compositionally biased region" description="Basic and acidic residues" evidence="10">
    <location>
        <begin position="107"/>
        <end position="123"/>
    </location>
</feature>
<dbReference type="GO" id="GO:0043025">
    <property type="term" value="C:neuronal cell body"/>
    <property type="evidence" value="ECO:0007669"/>
    <property type="project" value="TreeGrafter"/>
</dbReference>
<dbReference type="GO" id="GO:0043209">
    <property type="term" value="C:myelin sheath"/>
    <property type="evidence" value="ECO:0007669"/>
    <property type="project" value="TreeGrafter"/>
</dbReference>
<dbReference type="InterPro" id="IPR045346">
    <property type="entry name" value="Ermin"/>
</dbReference>
<dbReference type="EMBL" id="JAAMOB010000006">
    <property type="protein sequence ID" value="KAF4111987.1"/>
    <property type="molecule type" value="Genomic_DNA"/>
</dbReference>
<keyword evidence="4" id="KW-0597">Phosphoprotein</keyword>
<evidence type="ECO:0000256" key="10">
    <source>
        <dbReference type="SAM" id="MobiDB-lite"/>
    </source>
</evidence>
<evidence type="ECO:0000256" key="8">
    <source>
        <dbReference type="ARBA" id="ARBA00026168"/>
    </source>
</evidence>
<feature type="compositionally biased region" description="Basic and acidic residues" evidence="10">
    <location>
        <begin position="66"/>
        <end position="77"/>
    </location>
</feature>
<feature type="compositionally biased region" description="Polar residues" evidence="10">
    <location>
        <begin position="95"/>
        <end position="105"/>
    </location>
</feature>
<evidence type="ECO:0000256" key="1">
    <source>
        <dbReference type="ARBA" id="ARBA00004245"/>
    </source>
</evidence>
<evidence type="ECO:0000256" key="9">
    <source>
        <dbReference type="ARBA" id="ARBA00031224"/>
    </source>
</evidence>
<evidence type="ECO:0000256" key="3">
    <source>
        <dbReference type="ARBA" id="ARBA00022490"/>
    </source>
</evidence>
<comment type="subunit">
    <text evidence="2">Binds actin.</text>
</comment>
<dbReference type="GO" id="GO:0033270">
    <property type="term" value="C:paranode region of axon"/>
    <property type="evidence" value="ECO:0007669"/>
    <property type="project" value="TreeGrafter"/>
</dbReference>
<keyword evidence="12" id="KW-1185">Reference proteome</keyword>
<evidence type="ECO:0000256" key="5">
    <source>
        <dbReference type="ARBA" id="ARBA00023203"/>
    </source>
</evidence>
<evidence type="ECO:0000256" key="7">
    <source>
        <dbReference type="ARBA" id="ARBA00025213"/>
    </source>
</evidence>
<name>A0A7J6CXB9_9TELE</name>
<evidence type="ECO:0000313" key="11">
    <source>
        <dbReference type="EMBL" id="KAF4111987.1"/>
    </source>
</evidence>
<sequence>MHLQDVNSILQISLREGHRHSHAQTAHHKRLLLSILLLQGLLSFPSHRNQSQEQEQGQEVTSMEQNFKDTLEAEKKQMNGQTEEAPQETTTPEESVNTSENNSDTNEQEKSENNAEKNEEEKSVSNGDEEENTNEEEDEKDEEEDELGDGFQPSVEMSIHLFEKDKGEINRPSSRYNTVSYRKIKRGNTKQRIDEFESILDV</sequence>
<evidence type="ECO:0000313" key="12">
    <source>
        <dbReference type="Proteomes" id="UP000579812"/>
    </source>
</evidence>